<dbReference type="PROSITE" id="PS51642">
    <property type="entry name" value="HEMOPEXIN_2"/>
    <property type="match status" value="7"/>
</dbReference>
<dbReference type="CDD" id="cd00094">
    <property type="entry name" value="HX"/>
    <property type="match status" value="2"/>
</dbReference>
<feature type="active site" evidence="18">
    <location>
        <position position="630"/>
    </location>
</feature>
<feature type="binding site" evidence="19">
    <location>
        <position position="703"/>
    </location>
    <ligand>
        <name>Ca(2+)</name>
        <dbReference type="ChEBI" id="CHEBI:29108"/>
        <label>4</label>
    </ligand>
</feature>
<evidence type="ECO:0000256" key="1">
    <source>
        <dbReference type="ARBA" id="ARBA00004498"/>
    </source>
</evidence>
<feature type="binding site" description="in inhibited form" evidence="19">
    <location>
        <position position="502"/>
    </location>
    <ligand>
        <name>Zn(2+)</name>
        <dbReference type="ChEBI" id="CHEBI:29105"/>
        <label>2</label>
        <note>catalytic</note>
    </ligand>
</feature>
<evidence type="ECO:0000256" key="14">
    <source>
        <dbReference type="ARBA" id="ARBA00023145"/>
    </source>
</evidence>
<dbReference type="GO" id="GO:0004222">
    <property type="term" value="F:metalloendopeptidase activity"/>
    <property type="evidence" value="ECO:0007669"/>
    <property type="project" value="UniProtKB-EC"/>
</dbReference>
<keyword evidence="14" id="KW-0865">Zymogen</keyword>
<evidence type="ECO:0000256" key="6">
    <source>
        <dbReference type="ARBA" id="ARBA00022723"/>
    </source>
</evidence>
<dbReference type="SUPFAM" id="SSF55486">
    <property type="entry name" value="Metalloproteases ('zincins'), catalytic domain"/>
    <property type="match status" value="2"/>
</dbReference>
<evidence type="ECO:0000313" key="26">
    <source>
        <dbReference type="EMBL" id="KAK2823161.1"/>
    </source>
</evidence>
<feature type="compositionally biased region" description="Pro residues" evidence="23">
    <location>
        <begin position="683"/>
        <end position="692"/>
    </location>
</feature>
<organism evidence="26 27">
    <name type="scientific">Tachysurus vachellii</name>
    <name type="common">Darkbarbel catfish</name>
    <name type="synonym">Pelteobagrus vachellii</name>
    <dbReference type="NCBI Taxonomy" id="175792"/>
    <lineage>
        <taxon>Eukaryota</taxon>
        <taxon>Metazoa</taxon>
        <taxon>Chordata</taxon>
        <taxon>Craniata</taxon>
        <taxon>Vertebrata</taxon>
        <taxon>Euteleostomi</taxon>
        <taxon>Actinopterygii</taxon>
        <taxon>Neopterygii</taxon>
        <taxon>Teleostei</taxon>
        <taxon>Ostariophysi</taxon>
        <taxon>Siluriformes</taxon>
        <taxon>Bagridae</taxon>
        <taxon>Tachysurus</taxon>
    </lineage>
</organism>
<keyword evidence="27" id="KW-1185">Reference proteome</keyword>
<feature type="binding site" evidence="19">
    <location>
        <position position="633"/>
    </location>
    <ligand>
        <name>Zn(2+)</name>
        <dbReference type="ChEBI" id="CHEBI:29105"/>
        <label>2</label>
        <note>catalytic</note>
    </ligand>
</feature>
<evidence type="ECO:0000256" key="18">
    <source>
        <dbReference type="PIRSR" id="PIRSR621190-1"/>
    </source>
</evidence>
<feature type="binding site" evidence="19">
    <location>
        <position position="568"/>
    </location>
    <ligand>
        <name>Ca(2+)</name>
        <dbReference type="ChEBI" id="CHEBI:29108"/>
        <label>2</label>
    </ligand>
</feature>
<evidence type="ECO:0000256" key="4">
    <source>
        <dbReference type="ARBA" id="ARBA00022530"/>
    </source>
</evidence>
<evidence type="ECO:0000256" key="12">
    <source>
        <dbReference type="ARBA" id="ARBA00023049"/>
    </source>
</evidence>
<feature type="repeat" description="Hemopexin" evidence="22">
    <location>
        <begin position="328"/>
        <end position="372"/>
    </location>
</feature>
<protein>
    <recommendedName>
        <fullName evidence="17">interstitial collagenase</fullName>
        <ecNumber evidence="17">3.4.24.7</ecNumber>
    </recommendedName>
</protein>
<dbReference type="InterPro" id="IPR001818">
    <property type="entry name" value="Pept_M10_metallopeptidase"/>
</dbReference>
<evidence type="ECO:0000256" key="2">
    <source>
        <dbReference type="ARBA" id="ARBA00010370"/>
    </source>
</evidence>
<evidence type="ECO:0000256" key="8">
    <source>
        <dbReference type="ARBA" id="ARBA00022737"/>
    </source>
</evidence>
<evidence type="ECO:0000256" key="19">
    <source>
        <dbReference type="PIRSR" id="PIRSR621190-2"/>
    </source>
</evidence>
<feature type="binding site" evidence="19">
    <location>
        <position position="796"/>
    </location>
    <ligand>
        <name>Ca(2+)</name>
        <dbReference type="ChEBI" id="CHEBI:29108"/>
        <label>5</label>
    </ligand>
</feature>
<name>A0AA88LSP8_TACVA</name>
<feature type="domain" description="Peptidase metallopeptidase" evidence="25">
    <location>
        <begin position="515"/>
        <end position="675"/>
    </location>
</feature>
<keyword evidence="6 19" id="KW-0479">Metal-binding</keyword>
<dbReference type="GO" id="GO:0031012">
    <property type="term" value="C:extracellular matrix"/>
    <property type="evidence" value="ECO:0007669"/>
    <property type="project" value="InterPro"/>
</dbReference>
<dbReference type="InterPro" id="IPR021158">
    <property type="entry name" value="Pept_M10A_Zn_BS"/>
</dbReference>
<dbReference type="GO" id="GO:0030198">
    <property type="term" value="P:extracellular matrix organization"/>
    <property type="evidence" value="ECO:0007669"/>
    <property type="project" value="TreeGrafter"/>
</dbReference>
<dbReference type="InterPro" id="IPR018487">
    <property type="entry name" value="Hemopexin-like_repeat"/>
</dbReference>
<dbReference type="PROSITE" id="PS00024">
    <property type="entry name" value="HEMOPEXIN"/>
    <property type="match status" value="2"/>
</dbReference>
<sequence>MKTYYQLCILVALVFRVRSNPVPQNNDLNDEEFAKNYLKRLYNMKEENKPSFGRKASEMSLKLSQMQQFFGLKVTGILDDETIDMMKKPRCGVPDVAAYKSSALPNKWSTNSLTYRIEKYTPDMSVAEVDESINRALQVWARVTPLRFTRIYSGVADIMISFTVGDHGDGSPFDGPDGLLAHAFGPAVGLGGDTHFDDDETFTFKSPDGYILFLVAAHEFGHALGLDHSKDPGALMNARYSYRDVDKFLLPGDDVSKIQALYGPNPEEPDVPTPPTTPNACDPNLVMDAVTNLRGETYFFKNNIFWRHHPQIPQIEQFLIKSFWPDLPDNIDAAFEDPSDDLVYIFKGQKVWVLSGYDVVKRMNLVSFGLPAKVKKINAAFYDEHTGKMLFFVDKSYYSLRVQTNTEKILEEDTTMKMFYTSCFLIALVITVRSGPIPGQAERDDAFAEAYLKKFYNLTTNNNKGRFNEMGLKLAEMQKFFGLTVTGTLDSKTLEMMKKPRCGVVDVGAYTTFGEDLKWQTNQLTYRIENYTPDMSVAEVDETIERALQVWARVTPLRFTRINSGVADIMISFGGGSHGDAYPFDGPSGTLAHAFAPSSGIGGDAHFDEDESFTFSSTNGFILFLVAAHEFGHSLGLSHSSDPGALMYPTYSYRDPKTFVLPADDVKGIQSLYGPNPDKPVDPSKPSPPPVTPSACDRTLVLDAVATLRGEKLFFKGSFFWRLIGTNDVQQQLIKSFWPEAPDNIDAAYENTAQDRLYLIKDQSVWAFSAYDLVSGFPKSLNSLGLPAKVKKISAAVFNKNTGKTLYFVDNNFYSYDENKKKMDTGYPKPVEQGFPGVTGKITAAFQNKGFTYLFSGTHIFEYSTSTKKVLRTLDNTYFFKC</sequence>
<feature type="binding site" evidence="19">
    <location>
        <position position="534"/>
    </location>
    <ligand>
        <name>Ca(2+)</name>
        <dbReference type="ChEBI" id="CHEBI:29108"/>
        <label>1</label>
    </ligand>
</feature>
<feature type="repeat" description="Hemopexin" evidence="22">
    <location>
        <begin position="839"/>
        <end position="882"/>
    </location>
</feature>
<dbReference type="InterPro" id="IPR021190">
    <property type="entry name" value="Pept_M10A"/>
</dbReference>
<evidence type="ECO:0000256" key="21">
    <source>
        <dbReference type="PIRSR" id="PIRSR621190-5"/>
    </source>
</evidence>
<dbReference type="Pfam" id="PF00413">
    <property type="entry name" value="Peptidase_M10"/>
    <property type="match status" value="2"/>
</dbReference>
<dbReference type="SMART" id="SM00235">
    <property type="entry name" value="ZnMc"/>
    <property type="match status" value="2"/>
</dbReference>
<evidence type="ECO:0000256" key="9">
    <source>
        <dbReference type="ARBA" id="ARBA00022801"/>
    </source>
</evidence>
<dbReference type="FunFam" id="3.40.390.10:FF:000007">
    <property type="entry name" value="Collagenase 3"/>
    <property type="match status" value="2"/>
</dbReference>
<feature type="binding site" evidence="19">
    <location>
        <position position="746"/>
    </location>
    <ligand>
        <name>Ca(2+)</name>
        <dbReference type="ChEBI" id="CHEBI:29108"/>
        <label>4</label>
    </ligand>
</feature>
<feature type="chain" id="PRO_5041723218" description="interstitial collagenase" evidence="24">
    <location>
        <begin position="20"/>
        <end position="882"/>
    </location>
</feature>
<dbReference type="Pfam" id="PF00045">
    <property type="entry name" value="Hemopexin"/>
    <property type="match status" value="5"/>
</dbReference>
<feature type="binding site" evidence="19">
    <location>
        <position position="588"/>
    </location>
    <ligand>
        <name>Ca(2+)</name>
        <dbReference type="ChEBI" id="CHEBI:29108"/>
        <label>3</label>
    </ligand>
</feature>
<dbReference type="EMBL" id="JAVHJS010000021">
    <property type="protein sequence ID" value="KAK2823161.1"/>
    <property type="molecule type" value="Genomic_DNA"/>
</dbReference>
<dbReference type="Proteomes" id="UP001187315">
    <property type="component" value="Unassembled WGS sequence"/>
</dbReference>
<dbReference type="InterPro" id="IPR006026">
    <property type="entry name" value="Peptidase_Metallo"/>
</dbReference>
<comment type="cofactor">
    <cofactor evidence="19">
        <name>Ca(2+)</name>
        <dbReference type="ChEBI" id="CHEBI:29108"/>
    </cofactor>
    <text evidence="19">Can bind about 5 Ca(2+) ions per subunit.</text>
</comment>
<evidence type="ECO:0000256" key="24">
    <source>
        <dbReference type="SAM" id="SignalP"/>
    </source>
</evidence>
<dbReference type="PANTHER" id="PTHR10201">
    <property type="entry name" value="MATRIX METALLOPROTEINASE"/>
    <property type="match status" value="1"/>
</dbReference>
<keyword evidence="5" id="KW-0645">Protease</keyword>
<feature type="disulfide bond" evidence="20">
    <location>
        <begin position="696"/>
        <end position="882"/>
    </location>
</feature>
<feature type="binding site" evidence="19">
    <location>
        <position position="578"/>
    </location>
    <ligand>
        <name>Zn(2+)</name>
        <dbReference type="ChEBI" id="CHEBI:29105"/>
        <label>1</label>
    </ligand>
</feature>
<feature type="region of interest" description="Disordered" evidence="23">
    <location>
        <begin position="672"/>
        <end position="693"/>
    </location>
</feature>
<feature type="binding site" evidence="19">
    <location>
        <position position="647"/>
    </location>
    <ligand>
        <name>Zn(2+)</name>
        <dbReference type="ChEBI" id="CHEBI:29105"/>
        <label>2</label>
        <note>catalytic</note>
    </ligand>
</feature>
<dbReference type="InterPro" id="IPR002477">
    <property type="entry name" value="Peptidoglycan-bd-like"/>
</dbReference>
<feature type="repeat" description="Hemopexin" evidence="22">
    <location>
        <begin position="742"/>
        <end position="788"/>
    </location>
</feature>
<feature type="repeat" description="Hemopexin" evidence="22">
    <location>
        <begin position="693"/>
        <end position="741"/>
    </location>
</feature>
<dbReference type="InterPro" id="IPR018486">
    <property type="entry name" value="Hemopexin_CS"/>
</dbReference>
<evidence type="ECO:0000256" key="22">
    <source>
        <dbReference type="PROSITE-ProRule" id="PRU01011"/>
    </source>
</evidence>
<comment type="similarity">
    <text evidence="2">Belongs to the peptidase M10A family.</text>
</comment>
<dbReference type="InterPro" id="IPR036375">
    <property type="entry name" value="Hemopexin-like_dom_sf"/>
</dbReference>
<evidence type="ECO:0000256" key="13">
    <source>
        <dbReference type="ARBA" id="ARBA00023105"/>
    </source>
</evidence>
<feature type="binding site" evidence="19">
    <location>
        <position position="604"/>
    </location>
    <ligand>
        <name>Ca(2+)</name>
        <dbReference type="ChEBI" id="CHEBI:29108"/>
        <label>2</label>
    </ligand>
</feature>
<feature type="domain" description="Peptidase metallopeptidase" evidence="25">
    <location>
        <begin position="104"/>
        <end position="264"/>
    </location>
</feature>
<keyword evidence="8" id="KW-0677">Repeat</keyword>
<feature type="binding site" evidence="19">
    <location>
        <position position="608"/>
    </location>
    <ligand>
        <name>Ca(2+)</name>
        <dbReference type="ChEBI" id="CHEBI:29108"/>
        <label>3</label>
    </ligand>
</feature>
<feature type="binding site" evidence="19">
    <location>
        <position position="611"/>
    </location>
    <ligand>
        <name>Ca(2+)</name>
        <dbReference type="ChEBI" id="CHEBI:29108"/>
        <label>1</label>
    </ligand>
</feature>
<evidence type="ECO:0000256" key="11">
    <source>
        <dbReference type="ARBA" id="ARBA00022837"/>
    </source>
</evidence>
<gene>
    <name evidence="26" type="ORF">Q7C36_019761</name>
</gene>
<comment type="caution">
    <text evidence="26">The sequence shown here is derived from an EMBL/GenBank/DDBJ whole genome shotgun (WGS) entry which is preliminary data.</text>
</comment>
<dbReference type="InterPro" id="IPR033739">
    <property type="entry name" value="M10A_MMP"/>
</dbReference>
<evidence type="ECO:0000256" key="20">
    <source>
        <dbReference type="PIRSR" id="PIRSR621190-3"/>
    </source>
</evidence>
<feature type="repeat" description="Hemopexin" evidence="22">
    <location>
        <begin position="278"/>
        <end position="327"/>
    </location>
</feature>
<evidence type="ECO:0000256" key="3">
    <source>
        <dbReference type="ARBA" id="ARBA00022525"/>
    </source>
</evidence>
<dbReference type="FunFam" id="2.110.10.10:FF:000002">
    <property type="entry name" value="Matrix metallopeptidase 3"/>
    <property type="match status" value="2"/>
</dbReference>
<dbReference type="SUPFAM" id="SSF50923">
    <property type="entry name" value="Hemopexin-like domain"/>
    <property type="match status" value="2"/>
</dbReference>
<feature type="binding site" evidence="19">
    <location>
        <position position="794"/>
    </location>
    <ligand>
        <name>Ca(2+)</name>
        <dbReference type="ChEBI" id="CHEBI:29108"/>
        <label>4</label>
    </ligand>
</feature>
<dbReference type="GO" id="GO:0006508">
    <property type="term" value="P:proteolysis"/>
    <property type="evidence" value="ECO:0007669"/>
    <property type="project" value="UniProtKB-KW"/>
</dbReference>
<keyword evidence="12" id="KW-0482">Metalloprotease</keyword>
<feature type="binding site" evidence="19">
    <location>
        <position position="639"/>
    </location>
    <ligand>
        <name>Zn(2+)</name>
        <dbReference type="ChEBI" id="CHEBI:29105"/>
        <label>2</label>
        <note>catalytic</note>
    </ligand>
</feature>
<dbReference type="Gene3D" id="3.40.390.10">
    <property type="entry name" value="Collagenase (Catalytic Domain)"/>
    <property type="match status" value="2"/>
</dbReference>
<accession>A0AA88LSP8</accession>
<dbReference type="PANTHER" id="PTHR10201:SF151">
    <property type="entry name" value="INTERSTITIAL COLLAGENASE"/>
    <property type="match status" value="1"/>
</dbReference>
<evidence type="ECO:0000256" key="23">
    <source>
        <dbReference type="SAM" id="MobiDB-lite"/>
    </source>
</evidence>
<feature type="signal peptide" evidence="24">
    <location>
        <begin position="1"/>
        <end position="19"/>
    </location>
</feature>
<dbReference type="SMART" id="SM00120">
    <property type="entry name" value="HX"/>
    <property type="match status" value="7"/>
</dbReference>
<keyword evidence="11 19" id="KW-0106">Calcium</keyword>
<dbReference type="InterPro" id="IPR036365">
    <property type="entry name" value="PGBD-like_sf"/>
</dbReference>
<evidence type="ECO:0000256" key="5">
    <source>
        <dbReference type="ARBA" id="ARBA00022670"/>
    </source>
</evidence>
<feature type="binding site" evidence="19">
    <location>
        <position position="606"/>
    </location>
    <ligand>
        <name>Zn(2+)</name>
        <dbReference type="ChEBI" id="CHEBI:29105"/>
        <label>1</label>
    </ligand>
</feature>
<feature type="binding site" evidence="19">
    <location>
        <position position="611"/>
    </location>
    <ligand>
        <name>Ca(2+)</name>
        <dbReference type="ChEBI" id="CHEBI:29108"/>
        <label>3</label>
    </ligand>
</feature>
<dbReference type="Gene3D" id="2.110.10.10">
    <property type="entry name" value="Hemopexin-like domain"/>
    <property type="match status" value="2"/>
</dbReference>
<feature type="binding site" evidence="19">
    <location>
        <position position="602"/>
    </location>
    <ligand>
        <name>Ca(2+)</name>
        <dbReference type="ChEBI" id="CHEBI:29108"/>
        <label>2</label>
    </ligand>
</feature>
<evidence type="ECO:0000256" key="7">
    <source>
        <dbReference type="ARBA" id="ARBA00022729"/>
    </source>
</evidence>
<keyword evidence="3" id="KW-0964">Secreted</keyword>
<keyword evidence="9" id="KW-0378">Hydrolase</keyword>
<feature type="binding site" evidence="19">
    <location>
        <position position="593"/>
    </location>
    <ligand>
        <name>Zn(2+)</name>
        <dbReference type="ChEBI" id="CHEBI:29105"/>
        <label>1</label>
    </ligand>
</feature>
<dbReference type="GO" id="GO:0030574">
    <property type="term" value="P:collagen catabolic process"/>
    <property type="evidence" value="ECO:0007669"/>
    <property type="project" value="UniProtKB-KW"/>
</dbReference>
<evidence type="ECO:0000256" key="16">
    <source>
        <dbReference type="ARBA" id="ARBA00036005"/>
    </source>
</evidence>
<evidence type="ECO:0000256" key="17">
    <source>
        <dbReference type="ARBA" id="ARBA00038924"/>
    </source>
</evidence>
<keyword evidence="15 20" id="KW-1015">Disulfide bond</keyword>
<dbReference type="CDD" id="cd04278">
    <property type="entry name" value="ZnMc_MMP"/>
    <property type="match status" value="2"/>
</dbReference>
<dbReference type="SUPFAM" id="SSF47090">
    <property type="entry name" value="PGBD-like"/>
    <property type="match status" value="2"/>
</dbReference>
<proteinExistence type="inferred from homology"/>
<evidence type="ECO:0000313" key="27">
    <source>
        <dbReference type="Proteomes" id="UP001187315"/>
    </source>
</evidence>
<comment type="subcellular location">
    <subcellularLocation>
        <location evidence="1">Secreted</location>
        <location evidence="1">Extracellular space</location>
        <location evidence="1">Extracellular matrix</location>
    </subcellularLocation>
</comment>
<keyword evidence="4" id="KW-0272">Extracellular matrix</keyword>
<comment type="catalytic activity">
    <reaction evidence="16">
        <text>Cleavage of the triple helix of collagen at about three-quarters of the length of the molecule from the N-terminus, at 775-Gly-|-Ile-776 in the alpha1(I) chain. Cleaves synthetic substrates and alpha-macroglobulins at bonds where P1' is a hydrophobic residue.</text>
        <dbReference type="EC" id="3.4.24.7"/>
    </reaction>
</comment>
<dbReference type="AlphaFoldDB" id="A0AA88LSP8"/>
<keyword evidence="13" id="KW-0177">Collagen degradation</keyword>
<dbReference type="GO" id="GO:0008270">
    <property type="term" value="F:zinc ion binding"/>
    <property type="evidence" value="ECO:0007669"/>
    <property type="project" value="InterPro"/>
</dbReference>
<feature type="short sequence motif" description="Cysteine switch" evidence="21">
    <location>
        <begin position="500"/>
        <end position="507"/>
    </location>
</feature>
<feature type="repeat" description="Hemopexin" evidence="22">
    <location>
        <begin position="790"/>
        <end position="838"/>
    </location>
</feature>
<dbReference type="InterPro" id="IPR000585">
    <property type="entry name" value="Hemopexin-like_dom"/>
</dbReference>
<evidence type="ECO:0000256" key="15">
    <source>
        <dbReference type="ARBA" id="ARBA00023157"/>
    </source>
</evidence>
<feature type="repeat" description="Hemopexin" evidence="22">
    <location>
        <begin position="374"/>
        <end position="418"/>
    </location>
</feature>
<feature type="binding site" evidence="19">
    <location>
        <position position="629"/>
    </location>
    <ligand>
        <name>Zn(2+)</name>
        <dbReference type="ChEBI" id="CHEBI:29105"/>
        <label>2</label>
        <note>catalytic</note>
    </ligand>
</feature>
<dbReference type="PRINTS" id="PR00138">
    <property type="entry name" value="MATRIXIN"/>
</dbReference>
<dbReference type="PROSITE" id="PS00546">
    <property type="entry name" value="CYSTEINE_SWITCH"/>
    <property type="match status" value="1"/>
</dbReference>
<keyword evidence="7 24" id="KW-0732">Signal</keyword>
<dbReference type="InterPro" id="IPR024079">
    <property type="entry name" value="MetalloPept_cat_dom_sf"/>
</dbReference>
<feature type="binding site" evidence="19">
    <location>
        <position position="748"/>
    </location>
    <ligand>
        <name>Ca(2+)</name>
        <dbReference type="ChEBI" id="CHEBI:29108"/>
        <label>5</label>
    </ligand>
</feature>
<dbReference type="EC" id="3.4.24.7" evidence="17"/>
<evidence type="ECO:0000259" key="25">
    <source>
        <dbReference type="SMART" id="SM00235"/>
    </source>
</evidence>
<feature type="binding site" evidence="19">
    <location>
        <position position="586"/>
    </location>
    <ligand>
        <name>Ca(2+)</name>
        <dbReference type="ChEBI" id="CHEBI:29108"/>
        <label>3</label>
    </ligand>
</feature>
<dbReference type="Pfam" id="PF01471">
    <property type="entry name" value="PG_binding_1"/>
    <property type="match status" value="2"/>
</dbReference>
<feature type="binding site" evidence="19">
    <location>
        <position position="580"/>
    </location>
    <ligand>
        <name>Zn(2+)</name>
        <dbReference type="ChEBI" id="CHEBI:29105"/>
        <label>1</label>
    </ligand>
</feature>
<comment type="cofactor">
    <cofactor evidence="19">
        <name>Zn(2+)</name>
        <dbReference type="ChEBI" id="CHEBI:29105"/>
    </cofactor>
    <text evidence="19">Binds 2 Zn(2+) ions per subunit.</text>
</comment>
<feature type="binding site" evidence="19">
    <location>
        <position position="585"/>
    </location>
    <ligand>
        <name>Ca(2+)</name>
        <dbReference type="ChEBI" id="CHEBI:29108"/>
        <label>3</label>
    </ligand>
</feature>
<evidence type="ECO:0000256" key="10">
    <source>
        <dbReference type="ARBA" id="ARBA00022833"/>
    </source>
</evidence>
<keyword evidence="10 19" id="KW-0862">Zinc</keyword>
<reference evidence="26" key="1">
    <citation type="submission" date="2023-08" db="EMBL/GenBank/DDBJ databases">
        <title>Pelteobagrus vachellii genome.</title>
        <authorList>
            <person name="Liu H."/>
        </authorList>
    </citation>
    <scope>NUCLEOTIDE SEQUENCE</scope>
    <source>
        <strain evidence="26">PRFRI_2022a</strain>
        <tissue evidence="26">Muscle</tissue>
    </source>
</reference>